<evidence type="ECO:0000313" key="5">
    <source>
        <dbReference type="Proteomes" id="UP000306393"/>
    </source>
</evidence>
<dbReference type="EMBL" id="QGAC01000002">
    <property type="protein sequence ID" value="TKJ94554.1"/>
    <property type="molecule type" value="Genomic_DNA"/>
</dbReference>
<organism evidence="4 5">
    <name type="scientific">Erwinia persicina</name>
    <dbReference type="NCBI Taxonomy" id="55211"/>
    <lineage>
        <taxon>Bacteria</taxon>
        <taxon>Pseudomonadati</taxon>
        <taxon>Pseudomonadota</taxon>
        <taxon>Gammaproteobacteria</taxon>
        <taxon>Enterobacterales</taxon>
        <taxon>Erwiniaceae</taxon>
        <taxon>Erwinia</taxon>
    </lineage>
</organism>
<evidence type="ECO:0000313" key="3">
    <source>
        <dbReference type="EMBL" id="MBD8106477.1"/>
    </source>
</evidence>
<sequence>MKSYSGAVLLLICGVLSPAGQAAKNMMFTGTLIDPPACTIKNSKDDAIDVDFGNRVGINKVNGENYLQPMNYQITCESGADDKGMTLEIVGTPADYDRAAVVTGITDLAIQIKQNGIPFTLNKPLPISILSKPRLEAVPVKRQGATLTEGPFEATATLRVVYQ</sequence>
<dbReference type="EMBL" id="JACYNN010000004">
    <property type="protein sequence ID" value="MBD8106477.1"/>
    <property type="molecule type" value="Genomic_DNA"/>
</dbReference>
<dbReference type="SUPFAM" id="SSF49401">
    <property type="entry name" value="Bacterial adhesins"/>
    <property type="match status" value="1"/>
</dbReference>
<reference evidence="4 5" key="1">
    <citation type="journal article" date="2019" name="Sci. Rep.">
        <title>Differences in resource use lead to coexistence of seed-transmitted microbial populations.</title>
        <authorList>
            <person name="Torres-Cortes G."/>
            <person name="Garcia B.J."/>
            <person name="Compant S."/>
            <person name="Rezki S."/>
            <person name="Jones P."/>
            <person name="Preveaux A."/>
            <person name="Briand M."/>
            <person name="Roulet A."/>
            <person name="Bouchez O."/>
            <person name="Jacobson D."/>
            <person name="Barret M."/>
        </authorList>
    </citation>
    <scope>NUCLEOTIDE SEQUENCE [LARGE SCALE GENOMIC DNA]</scope>
    <source>
        <strain evidence="4 5">CFBP13511</strain>
    </source>
</reference>
<dbReference type="Proteomes" id="UP000306393">
    <property type="component" value="Unassembled WGS sequence"/>
</dbReference>
<feature type="domain" description="Fimbrial-type adhesion" evidence="2">
    <location>
        <begin position="28"/>
        <end position="163"/>
    </location>
</feature>
<dbReference type="PANTHER" id="PTHR33420">
    <property type="entry name" value="FIMBRIAL SUBUNIT ELFA-RELATED"/>
    <property type="match status" value="1"/>
</dbReference>
<keyword evidence="6" id="KW-1185">Reference proteome</keyword>
<keyword evidence="1" id="KW-0732">Signal</keyword>
<comment type="caution">
    <text evidence="4">The sequence shown here is derived from an EMBL/GenBank/DDBJ whole genome shotgun (WGS) entry which is preliminary data.</text>
</comment>
<evidence type="ECO:0000256" key="1">
    <source>
        <dbReference type="SAM" id="SignalP"/>
    </source>
</evidence>
<dbReference type="KEGG" id="epe:CI789_13040"/>
<dbReference type="GeneID" id="67477731"/>
<dbReference type="RefSeq" id="WP_062745154.1">
    <property type="nucleotide sequence ID" value="NZ_CP022725.1"/>
</dbReference>
<dbReference type="GO" id="GO:0009289">
    <property type="term" value="C:pilus"/>
    <property type="evidence" value="ECO:0007669"/>
    <property type="project" value="InterPro"/>
</dbReference>
<protein>
    <submittedName>
        <fullName evidence="3">Fimbrial protein</fullName>
    </submittedName>
    <submittedName>
        <fullName evidence="4">Pilus assembly protein</fullName>
    </submittedName>
</protein>
<reference evidence="3 6" key="2">
    <citation type="journal article" date="2020" name="FEMS Microbiol. Ecol.">
        <title>Temporal dynamics of bacterial communities during seed development and maturation.</title>
        <authorList>
            <person name="Chesneau G."/>
            <person name="Torres-Cortes G."/>
            <person name="Briand M."/>
            <person name="Darrasse A."/>
            <person name="Preveaux A."/>
            <person name="Marais C."/>
            <person name="Jacques M.A."/>
            <person name="Shade A."/>
            <person name="Barret M."/>
        </authorList>
    </citation>
    <scope>NUCLEOTIDE SEQUENCE [LARGE SCALE GENOMIC DNA]</scope>
    <source>
        <strain evidence="3 6">CFBP13732</strain>
    </source>
</reference>
<proteinExistence type="predicted"/>
<dbReference type="InterPro" id="IPR008966">
    <property type="entry name" value="Adhesion_dom_sf"/>
</dbReference>
<dbReference type="STRING" id="1219360.GCA_001571305_02389"/>
<gene>
    <name evidence="4" type="ORF">EpCFBP13511_03120</name>
    <name evidence="3" type="ORF">IFT93_08570</name>
</gene>
<dbReference type="Proteomes" id="UP000661012">
    <property type="component" value="Unassembled WGS sequence"/>
</dbReference>
<dbReference type="GO" id="GO:0043709">
    <property type="term" value="P:cell adhesion involved in single-species biofilm formation"/>
    <property type="evidence" value="ECO:0007669"/>
    <property type="project" value="TreeGrafter"/>
</dbReference>
<evidence type="ECO:0000313" key="4">
    <source>
        <dbReference type="EMBL" id="TKJ94554.1"/>
    </source>
</evidence>
<dbReference type="InterPro" id="IPR050263">
    <property type="entry name" value="Bact_Fimbrial_Adh_Pro"/>
</dbReference>
<accession>A0A3Q8HAN5</accession>
<evidence type="ECO:0000259" key="2">
    <source>
        <dbReference type="Pfam" id="PF00419"/>
    </source>
</evidence>
<dbReference type="AlphaFoldDB" id="A0A3Q8HAN5"/>
<dbReference type="OrthoDB" id="6465690at2"/>
<feature type="chain" id="PRO_5030082127" evidence="1">
    <location>
        <begin position="23"/>
        <end position="163"/>
    </location>
</feature>
<name>A0A3Q8HAN5_9GAMM</name>
<dbReference type="InterPro" id="IPR036937">
    <property type="entry name" value="Adhesion_dom_fimbrial_sf"/>
</dbReference>
<dbReference type="InterPro" id="IPR000259">
    <property type="entry name" value="Adhesion_dom_fimbrial"/>
</dbReference>
<feature type="signal peptide" evidence="1">
    <location>
        <begin position="1"/>
        <end position="22"/>
    </location>
</feature>
<dbReference type="Gene3D" id="2.60.40.1090">
    <property type="entry name" value="Fimbrial-type adhesion domain"/>
    <property type="match status" value="1"/>
</dbReference>
<evidence type="ECO:0000313" key="6">
    <source>
        <dbReference type="Proteomes" id="UP000661012"/>
    </source>
</evidence>
<dbReference type="Pfam" id="PF00419">
    <property type="entry name" value="Fimbrial"/>
    <property type="match status" value="1"/>
</dbReference>
<dbReference type="PANTHER" id="PTHR33420:SF33">
    <property type="entry name" value="MINOR FIMBRIAL SUBUNIT"/>
    <property type="match status" value="1"/>
</dbReference>